<feature type="non-terminal residue" evidence="6">
    <location>
        <position position="52"/>
    </location>
</feature>
<organism evidence="6">
    <name type="scientific">marine metagenome</name>
    <dbReference type="NCBI Taxonomy" id="408172"/>
    <lineage>
        <taxon>unclassified sequences</taxon>
        <taxon>metagenomes</taxon>
        <taxon>ecological metagenomes</taxon>
    </lineage>
</organism>
<keyword evidence="4" id="KW-1133">Transmembrane helix</keyword>
<name>A0A383BJR7_9ZZZZ</name>
<dbReference type="GO" id="GO:0005886">
    <property type="term" value="C:plasma membrane"/>
    <property type="evidence" value="ECO:0007669"/>
    <property type="project" value="UniProtKB-SubCell"/>
</dbReference>
<reference evidence="6" key="1">
    <citation type="submission" date="2018-05" db="EMBL/GenBank/DDBJ databases">
        <authorList>
            <person name="Lanie J.A."/>
            <person name="Ng W.-L."/>
            <person name="Kazmierczak K.M."/>
            <person name="Andrzejewski T.M."/>
            <person name="Davidsen T.M."/>
            <person name="Wayne K.J."/>
            <person name="Tettelin H."/>
            <person name="Glass J.I."/>
            <person name="Rusch D."/>
            <person name="Podicherti R."/>
            <person name="Tsui H.-C.T."/>
            <person name="Winkler M.E."/>
        </authorList>
    </citation>
    <scope>NUCLEOTIDE SEQUENCE</scope>
</reference>
<dbReference type="Pfam" id="PF02472">
    <property type="entry name" value="ExbD"/>
    <property type="match status" value="1"/>
</dbReference>
<evidence type="ECO:0008006" key="7">
    <source>
        <dbReference type="Google" id="ProtNLM"/>
    </source>
</evidence>
<gene>
    <name evidence="6" type="ORF">METZ01_LOCUS473211</name>
</gene>
<dbReference type="InterPro" id="IPR003400">
    <property type="entry name" value="ExbD"/>
</dbReference>
<evidence type="ECO:0000256" key="3">
    <source>
        <dbReference type="ARBA" id="ARBA00022692"/>
    </source>
</evidence>
<keyword evidence="5" id="KW-0472">Membrane</keyword>
<evidence type="ECO:0000256" key="4">
    <source>
        <dbReference type="ARBA" id="ARBA00022989"/>
    </source>
</evidence>
<evidence type="ECO:0000313" key="6">
    <source>
        <dbReference type="EMBL" id="SVE20357.1"/>
    </source>
</evidence>
<dbReference type="EMBL" id="UINC01201154">
    <property type="protein sequence ID" value="SVE20357.1"/>
    <property type="molecule type" value="Genomic_DNA"/>
</dbReference>
<keyword evidence="2" id="KW-1003">Cell membrane</keyword>
<comment type="subcellular location">
    <subcellularLocation>
        <location evidence="1">Cell membrane</location>
        <topology evidence="1">Single-pass membrane protein</topology>
    </subcellularLocation>
</comment>
<keyword evidence="3" id="KW-0812">Transmembrane</keyword>
<dbReference type="AlphaFoldDB" id="A0A383BJR7"/>
<dbReference type="GO" id="GO:0022857">
    <property type="term" value="F:transmembrane transporter activity"/>
    <property type="evidence" value="ECO:0007669"/>
    <property type="project" value="InterPro"/>
</dbReference>
<evidence type="ECO:0000256" key="2">
    <source>
        <dbReference type="ARBA" id="ARBA00022475"/>
    </source>
</evidence>
<accession>A0A383BJR7</accession>
<sequence>MADIAFLLIIFFMLTAVFATTKGLQFGFPKDDPTQLDVQPEESIHIKIIAEG</sequence>
<proteinExistence type="predicted"/>
<evidence type="ECO:0000256" key="5">
    <source>
        <dbReference type="ARBA" id="ARBA00023136"/>
    </source>
</evidence>
<protein>
    <recommendedName>
        <fullName evidence="7">Biopolymer transporter ExbD</fullName>
    </recommendedName>
</protein>
<evidence type="ECO:0000256" key="1">
    <source>
        <dbReference type="ARBA" id="ARBA00004162"/>
    </source>
</evidence>